<keyword evidence="1" id="KW-1133">Transmembrane helix</keyword>
<name>A0A840V1X4_9BACT</name>
<reference evidence="2 3" key="1">
    <citation type="submission" date="2020-08" db="EMBL/GenBank/DDBJ databases">
        <title>Genomic Encyclopedia of Type Strains, Phase IV (KMG-IV): sequencing the most valuable type-strain genomes for metagenomic binning, comparative biology and taxonomic classification.</title>
        <authorList>
            <person name="Goeker M."/>
        </authorList>
    </citation>
    <scope>NUCLEOTIDE SEQUENCE [LARGE SCALE GENOMIC DNA]</scope>
    <source>
        <strain evidence="2 3">DSM 28570</strain>
    </source>
</reference>
<accession>A0A840V1X4</accession>
<protein>
    <submittedName>
        <fullName evidence="2">Uncharacterized protein</fullName>
    </submittedName>
</protein>
<evidence type="ECO:0000256" key="1">
    <source>
        <dbReference type="SAM" id="Phobius"/>
    </source>
</evidence>
<gene>
    <name evidence="2" type="ORF">HNQ81_001443</name>
</gene>
<dbReference type="RefSeq" id="WP_183349729.1">
    <property type="nucleotide sequence ID" value="NZ_JACHEO010000006.1"/>
</dbReference>
<dbReference type="Proteomes" id="UP000539642">
    <property type="component" value="Unassembled WGS sequence"/>
</dbReference>
<evidence type="ECO:0000313" key="3">
    <source>
        <dbReference type="Proteomes" id="UP000539642"/>
    </source>
</evidence>
<evidence type="ECO:0000313" key="2">
    <source>
        <dbReference type="EMBL" id="MBB5347719.1"/>
    </source>
</evidence>
<feature type="transmembrane region" description="Helical" evidence="1">
    <location>
        <begin position="25"/>
        <end position="45"/>
    </location>
</feature>
<keyword evidence="1" id="KW-0472">Membrane</keyword>
<proteinExistence type="predicted"/>
<sequence>MPPFLFSDPRIKQHTRCSRPPGLPLAAVVMEALFITSNLVGYYRFYLKRL</sequence>
<dbReference type="AlphaFoldDB" id="A0A840V1X4"/>
<keyword evidence="1" id="KW-0812">Transmembrane</keyword>
<comment type="caution">
    <text evidence="2">The sequence shown here is derived from an EMBL/GenBank/DDBJ whole genome shotgun (WGS) entry which is preliminary data.</text>
</comment>
<dbReference type="EMBL" id="JACHEO010000006">
    <property type="protein sequence ID" value="MBB5347719.1"/>
    <property type="molecule type" value="Genomic_DNA"/>
</dbReference>
<keyword evidence="3" id="KW-1185">Reference proteome</keyword>
<organism evidence="2 3">
    <name type="scientific">Desulfoprunum benzoelyticum</name>
    <dbReference type="NCBI Taxonomy" id="1506996"/>
    <lineage>
        <taxon>Bacteria</taxon>
        <taxon>Pseudomonadati</taxon>
        <taxon>Thermodesulfobacteriota</taxon>
        <taxon>Desulfobulbia</taxon>
        <taxon>Desulfobulbales</taxon>
        <taxon>Desulfobulbaceae</taxon>
        <taxon>Desulfoprunum</taxon>
    </lineage>
</organism>